<accession>A0A6G0WFF0</accession>
<reference evidence="1 2" key="1">
    <citation type="submission" date="2019-08" db="EMBL/GenBank/DDBJ databases">
        <title>Whole genome of Aphis craccivora.</title>
        <authorList>
            <person name="Voronova N.V."/>
            <person name="Shulinski R.S."/>
            <person name="Bandarenka Y.V."/>
            <person name="Zhorov D.G."/>
            <person name="Warner D."/>
        </authorList>
    </citation>
    <scope>NUCLEOTIDE SEQUENCE [LARGE SCALE GENOMIC DNA]</scope>
    <source>
        <strain evidence="1">180601</strain>
        <tissue evidence="1">Whole Body</tissue>
    </source>
</reference>
<dbReference type="PANTHER" id="PTHR31912:SF34">
    <property type="entry name" value="NOTOCHORD-RELATED PROTEIN"/>
    <property type="match status" value="1"/>
</dbReference>
<organism evidence="1 2">
    <name type="scientific">Aphis craccivora</name>
    <name type="common">Cowpea aphid</name>
    <dbReference type="NCBI Taxonomy" id="307492"/>
    <lineage>
        <taxon>Eukaryota</taxon>
        <taxon>Metazoa</taxon>
        <taxon>Ecdysozoa</taxon>
        <taxon>Arthropoda</taxon>
        <taxon>Hexapoda</taxon>
        <taxon>Insecta</taxon>
        <taxon>Pterygota</taxon>
        <taxon>Neoptera</taxon>
        <taxon>Paraneoptera</taxon>
        <taxon>Hemiptera</taxon>
        <taxon>Sternorrhyncha</taxon>
        <taxon>Aphidomorpha</taxon>
        <taxon>Aphidoidea</taxon>
        <taxon>Aphididae</taxon>
        <taxon>Aphidini</taxon>
        <taxon>Aphis</taxon>
        <taxon>Aphis</taxon>
    </lineage>
</organism>
<keyword evidence="2" id="KW-1185">Reference proteome</keyword>
<dbReference type="OrthoDB" id="6625353at2759"/>
<protein>
    <recommendedName>
        <fullName evidence="3">C2H2-type domain-containing protein</fullName>
    </recommendedName>
</protein>
<dbReference type="PANTHER" id="PTHR31912">
    <property type="entry name" value="IP13529P"/>
    <property type="match status" value="1"/>
</dbReference>
<gene>
    <name evidence="1" type="ORF">FWK35_00028266</name>
</gene>
<evidence type="ECO:0008006" key="3">
    <source>
        <dbReference type="Google" id="ProtNLM"/>
    </source>
</evidence>
<evidence type="ECO:0000313" key="1">
    <source>
        <dbReference type="EMBL" id="KAF0726129.1"/>
    </source>
</evidence>
<proteinExistence type="predicted"/>
<sequence length="1155" mass="133698">MYESSPLPLDTSIIEPTPLPYQAASTSSITSIVEEQFDINIAINSIYKSAVEFIVGLHDNNNFTKKDVSNIQFGIIKSLLTPMVSILKNIVKTEVKEPLSLSKFDHILTAISNPFQFCTSEYILLKWLVENDLISEVKQFTIHNEICPVQHLGKTVYDEKQTKGALLPLKLQFKKYFEHGEHFKNQLNKLKQLDLNYDNNITNFVQGKLRKLKISKHSSDKILIPYFLYIDDAEINNPLGSHAMYQQMSAIYYSFPLAENNSKLSNIFLAALIKSLDLKEFGNDLCLQTLIDEINLLENDGLDIVTDCGSFHVHFILGIVLGDNLGMNSILEFSKSFSANYFCRFCKVDKLRSKQMYEEDTSCIRNIDNYNIDIATQNFSETGIYKESILNTIQSFHVTQNFCVDIMHDLYEAKLFTLDTLNDRKSNFNYGPIEFGNISPNISINHLNNIHLKMSAREVMTFIHFFPLMIGDLVPEHDEVWSFFLILLKMVDILLSYTFNADAISYLKQLISTHNNQYNILFNDTLKPKHHFLVHYPTVIEYSGPPRLYWCFRFEGKHKEMKMYARSTTSRKNITLTLANKFQLKFAHLLLQPVKSKIILKEKHKIQTKHIELINKTLNLPPSKYSCYNDLEFNGIIFKEGYYLTKFLNEMNLFKITEIIVIENNDDTVFILGEQILFKHFDPRYESFVINENKDELNNFSIYSAYDFSDPPINVTKMANGKKMLRNLFYSNNDIFNDFRDNFVPPVDATSETISFDITNMDGTIDYFQNNDSILSVNIPVVEGYKYPTEDLIPLKNILDTWNMGCVYQTCIDNLIDLKALTYMKPEDANKLLEKFPLGISILFRHELEKWQKCSVNINENNSLKNDSNQRIQNVPLTSEESLSRQSKLPSIIIKVDEILNSSPQGHLIIDYYRKNNKLNDEIRTTLVDIVIGYIISNNIQMSVSVAESLSNQIVAMFSSEIKDIYFLKVGSNKNPKGKLYAKFYNAMRTLKNNGLVTTSAAKTIRIEQGNEESRNGKSWMSRDFISEMNIDPILDILKHSSTSYPELELNWKSTVNYRLNDIKKSISTQEIFKNWKQYLISYGHKLIDIDYSAIFPNQNVYFEFEKKSEKIYNILEEKVKDSSCLKILSQIKDGNNLNESEIDIERERERVSET</sequence>
<dbReference type="EMBL" id="VUJU01008768">
    <property type="protein sequence ID" value="KAF0726129.1"/>
    <property type="molecule type" value="Genomic_DNA"/>
</dbReference>
<evidence type="ECO:0000313" key="2">
    <source>
        <dbReference type="Proteomes" id="UP000478052"/>
    </source>
</evidence>
<dbReference type="AlphaFoldDB" id="A0A6G0WFF0"/>
<name>A0A6G0WFF0_APHCR</name>
<comment type="caution">
    <text evidence="1">The sequence shown here is derived from an EMBL/GenBank/DDBJ whole genome shotgun (WGS) entry which is preliminary data.</text>
</comment>
<dbReference type="Proteomes" id="UP000478052">
    <property type="component" value="Unassembled WGS sequence"/>
</dbReference>